<comment type="similarity">
    <text evidence="1">Belongs to the CutA family.</text>
</comment>
<dbReference type="Gene3D" id="3.30.70.120">
    <property type="match status" value="1"/>
</dbReference>
<dbReference type="InterPro" id="IPR011322">
    <property type="entry name" value="N-reg_PII-like_a/b"/>
</dbReference>
<evidence type="ECO:0000313" key="3">
    <source>
        <dbReference type="Proteomes" id="UP001626536"/>
    </source>
</evidence>
<reference evidence="2 3" key="1">
    <citation type="submission" date="2023-10" db="EMBL/GenBank/DDBJ databases">
        <title>Novel methanotroph of the genus Methylocapsa from a subarctic wetland.</title>
        <authorList>
            <person name="Belova S.E."/>
            <person name="Oshkin I.Y."/>
            <person name="Miroshnikov K."/>
            <person name="Dedysh S.N."/>
        </authorList>
    </citation>
    <scope>NUCLEOTIDE SEQUENCE [LARGE SCALE GENOMIC DNA]</scope>
    <source>
        <strain evidence="2 3">RX1</strain>
    </source>
</reference>
<dbReference type="RefSeq" id="WP_407339808.1">
    <property type="nucleotide sequence ID" value="NZ_CP136862.1"/>
</dbReference>
<protein>
    <submittedName>
        <fullName evidence="2">Divalent-cation tolerance protein CutA</fullName>
    </submittedName>
</protein>
<name>A0ABZ0HWU1_9HYPH</name>
<keyword evidence="3" id="KW-1185">Reference proteome</keyword>
<gene>
    <name evidence="2" type="primary">cutA</name>
    <name evidence="2" type="ORF">RZS28_03420</name>
</gene>
<proteinExistence type="inferred from homology"/>
<accession>A0ABZ0HWU1</accession>
<dbReference type="PANTHER" id="PTHR23419">
    <property type="entry name" value="DIVALENT CATION TOLERANCE CUTA-RELATED"/>
    <property type="match status" value="1"/>
</dbReference>
<dbReference type="EMBL" id="CP136862">
    <property type="protein sequence ID" value="WOJ90361.1"/>
    <property type="molecule type" value="Genomic_DNA"/>
</dbReference>
<dbReference type="Proteomes" id="UP001626536">
    <property type="component" value="Chromosome"/>
</dbReference>
<evidence type="ECO:0000256" key="1">
    <source>
        <dbReference type="ARBA" id="ARBA00010169"/>
    </source>
</evidence>
<dbReference type="PANTHER" id="PTHR23419:SF8">
    <property type="entry name" value="FI09726P"/>
    <property type="match status" value="1"/>
</dbReference>
<dbReference type="SUPFAM" id="SSF54913">
    <property type="entry name" value="GlnB-like"/>
    <property type="match status" value="1"/>
</dbReference>
<organism evidence="2 3">
    <name type="scientific">Methylocapsa polymorpha</name>
    <dbReference type="NCBI Taxonomy" id="3080828"/>
    <lineage>
        <taxon>Bacteria</taxon>
        <taxon>Pseudomonadati</taxon>
        <taxon>Pseudomonadota</taxon>
        <taxon>Alphaproteobacteria</taxon>
        <taxon>Hyphomicrobiales</taxon>
        <taxon>Beijerinckiaceae</taxon>
        <taxon>Methylocapsa</taxon>
    </lineage>
</organism>
<sequence length="105" mass="11502">MEATYALVLTTCGDSASAELIATTLIEKRLAACVQIFPISSFYEWEGAVQHAQELMLFCKIKSIDYADVEAAIQAVHSYAIPEIVQVAIEKGAQSYLSWIASVTR</sequence>
<dbReference type="Pfam" id="PF03091">
    <property type="entry name" value="CutA1"/>
    <property type="match status" value="1"/>
</dbReference>
<dbReference type="InterPro" id="IPR004323">
    <property type="entry name" value="Ion_tolerance_CutA"/>
</dbReference>
<evidence type="ECO:0000313" key="2">
    <source>
        <dbReference type="EMBL" id="WOJ90361.1"/>
    </source>
</evidence>
<dbReference type="InterPro" id="IPR015867">
    <property type="entry name" value="N-reg_PII/ATP_PRibTrfase_C"/>
</dbReference>